<feature type="binding site" evidence="4">
    <location>
        <position position="226"/>
    </location>
    <ligand>
        <name>S-adenosyl-L-methionine</name>
        <dbReference type="ChEBI" id="CHEBI:59789"/>
    </ligand>
</feature>
<dbReference type="InterPro" id="IPR002792">
    <property type="entry name" value="TRAM_dom"/>
</dbReference>
<proteinExistence type="inferred from homology"/>
<dbReference type="GO" id="GO:0006396">
    <property type="term" value="P:RNA processing"/>
    <property type="evidence" value="ECO:0007669"/>
    <property type="project" value="InterPro"/>
</dbReference>
<dbReference type="STRING" id="1202785.A946_10710"/>
<dbReference type="GO" id="GO:0032259">
    <property type="term" value="P:methylation"/>
    <property type="evidence" value="ECO:0007669"/>
    <property type="project" value="UniProtKB-KW"/>
</dbReference>
<keyword evidence="2 4" id="KW-0808">Transferase</keyword>
<evidence type="ECO:0000256" key="3">
    <source>
        <dbReference type="ARBA" id="ARBA00022691"/>
    </source>
</evidence>
<keyword evidence="8" id="KW-1185">Reference proteome</keyword>
<reference evidence="6 8" key="1">
    <citation type="submission" date="2014-08" db="EMBL/GenBank/DDBJ databases">
        <title>Methylacidiphilum kamchatkense strain Kam1 draft genome sequence.</title>
        <authorList>
            <person name="Birkeland N.-K."/>
            <person name="Erikstad H.A."/>
        </authorList>
    </citation>
    <scope>NUCLEOTIDE SEQUENCE [LARGE SCALE GENOMIC DNA]</scope>
    <source>
        <strain evidence="6 8">Kam1</strain>
    </source>
</reference>
<dbReference type="RefSeq" id="WP_039722160.1">
    <property type="nucleotide sequence ID" value="NZ_CP037899.1"/>
</dbReference>
<dbReference type="SUPFAM" id="SSF50249">
    <property type="entry name" value="Nucleic acid-binding proteins"/>
    <property type="match status" value="1"/>
</dbReference>
<dbReference type="SUPFAM" id="SSF53335">
    <property type="entry name" value="S-adenosyl-L-methionine-dependent methyltransferases"/>
    <property type="match status" value="1"/>
</dbReference>
<evidence type="ECO:0000313" key="7">
    <source>
        <dbReference type="EMBL" id="QDQ41411.1"/>
    </source>
</evidence>
<dbReference type="InterPro" id="IPR012340">
    <property type="entry name" value="NA-bd_OB-fold"/>
</dbReference>
<keyword evidence="1 4" id="KW-0489">Methyltransferase</keyword>
<name>A0A0C1RSJ8_9BACT</name>
<keyword evidence="3 4" id="KW-0949">S-adenosyl-L-methionine</keyword>
<reference evidence="9" key="3">
    <citation type="submission" date="2019-03" db="EMBL/GenBank/DDBJ databases">
        <title>Complete genome of Methylacidiphilum kamchatkense Kam1.</title>
        <authorList>
            <person name="Kruse T."/>
            <person name="Murarilal Ratnadevi C."/>
            <person name="Erikstad H.-A."/>
            <person name="Birkeland N.-K."/>
        </authorList>
    </citation>
    <scope>NUCLEOTIDE SEQUENCE [LARGE SCALE GENOMIC DNA]</scope>
    <source>
        <strain evidence="9">kam1</strain>
    </source>
</reference>
<accession>A0A0C1RSJ8</accession>
<evidence type="ECO:0000313" key="9">
    <source>
        <dbReference type="Proteomes" id="UP000315925"/>
    </source>
</evidence>
<feature type="domain" description="TRAM" evidence="5">
    <location>
        <begin position="1"/>
        <end position="59"/>
    </location>
</feature>
<evidence type="ECO:0000313" key="8">
    <source>
        <dbReference type="Proteomes" id="UP000031594"/>
    </source>
</evidence>
<dbReference type="EMBL" id="CP037899">
    <property type="protein sequence ID" value="QDQ41411.1"/>
    <property type="molecule type" value="Genomic_DNA"/>
</dbReference>
<reference evidence="7" key="2">
    <citation type="journal article" date="2019" name="BMC Genomics">
        <title>Complete genome sequence analysis of the thermoacidophilic verrucomicrobial methanotroph 'Candidatus Methylacidiphilum kamchatkense' strain Kam1 and comparison with its closest relatives.</title>
        <authorList>
            <person name="Kruse T."/>
            <person name="Ratnadevi C.M."/>
            <person name="Erikstad H.A."/>
            <person name="Birkeland N.K."/>
        </authorList>
    </citation>
    <scope>NUCLEOTIDE SEQUENCE</scope>
    <source>
        <strain evidence="7">Kam1</strain>
    </source>
</reference>
<dbReference type="OrthoDB" id="9804590at2"/>
<feature type="binding site" evidence="4">
    <location>
        <position position="198"/>
    </location>
    <ligand>
        <name>S-adenosyl-L-methionine</name>
        <dbReference type="ChEBI" id="CHEBI:59789"/>
    </ligand>
</feature>
<organism evidence="7 9">
    <name type="scientific">Methylacidiphilum kamchatkense Kam1</name>
    <dbReference type="NCBI Taxonomy" id="1202785"/>
    <lineage>
        <taxon>Bacteria</taxon>
        <taxon>Pseudomonadati</taxon>
        <taxon>Verrucomicrobiota</taxon>
        <taxon>Methylacidiphilae</taxon>
        <taxon>Methylacidiphilales</taxon>
        <taxon>Methylacidiphilaceae</taxon>
        <taxon>Methylacidiphilum (ex Ratnadevi et al. 2023)</taxon>
    </lineage>
</organism>
<dbReference type="KEGG" id="mkc:kam1_154"/>
<evidence type="ECO:0000313" key="6">
    <source>
        <dbReference type="EMBL" id="KIE57906.1"/>
    </source>
</evidence>
<sequence length="364" mass="41608">MKIGQQSVVTIEKIVYGGEGIGKLEEGLVIFVPFSAPKEKLRVIIREIKKNYVKGTIKEIFEKGKGRVLPACPAYGSCGGCAYQHLDYETELEIKQAQIEEIFSCFKKNHPLSIQNIIHSPFPYGYRNRISLHVSNGKVGFYAKSSNRIVPIRSCLIASEKINVLLKKWLDQKRQYVGPKTMHFSLREPEIPSYGFYQVNRYLLQKMRELVDETIGREISQIIEGYSGAGFFTEYLRLRMEKIYAIEENHLSVEHAKTLGLKNVFFIEGKVEDKLADCQSQIETAKAAYLFDPPKEGISKEVISLVNSHPLPKLIYVSCNPLTLKRDIQRLEKNYLLRTLRPVDLFPKTSEIECIALLTRKNGI</sequence>
<dbReference type="PROSITE" id="PS51687">
    <property type="entry name" value="SAM_MT_RNA_M5U"/>
    <property type="match status" value="1"/>
</dbReference>
<evidence type="ECO:0000259" key="5">
    <source>
        <dbReference type="PROSITE" id="PS50926"/>
    </source>
</evidence>
<dbReference type="EMBL" id="JQNX01000009">
    <property type="protein sequence ID" value="KIE57906.1"/>
    <property type="molecule type" value="Genomic_DNA"/>
</dbReference>
<dbReference type="Pfam" id="PF05958">
    <property type="entry name" value="tRNA_U5-meth_tr"/>
    <property type="match status" value="1"/>
</dbReference>
<dbReference type="Proteomes" id="UP000315925">
    <property type="component" value="Chromosome"/>
</dbReference>
<dbReference type="Pfam" id="PF01938">
    <property type="entry name" value="TRAM"/>
    <property type="match status" value="1"/>
</dbReference>
<feature type="active site" description="Nucleophile" evidence="4">
    <location>
        <position position="319"/>
    </location>
</feature>
<gene>
    <name evidence="6" type="ORF">A946_10710</name>
    <name evidence="7" type="ORF">kam1_154</name>
</gene>
<protein>
    <submittedName>
        <fullName evidence="7">23S rRNA (Uracil1939-C5)-methyltransferase</fullName>
        <ecNumber evidence="7">2.1.1.190</ecNumber>
    </submittedName>
    <submittedName>
        <fullName evidence="6">SAM-dependent methyltransferase</fullName>
    </submittedName>
</protein>
<comment type="similarity">
    <text evidence="4">Belongs to the class I-like SAM-binding methyltransferase superfamily. RNA M5U methyltransferase family.</text>
</comment>
<dbReference type="Proteomes" id="UP000031594">
    <property type="component" value="Unassembled WGS sequence"/>
</dbReference>
<evidence type="ECO:0000256" key="2">
    <source>
        <dbReference type="ARBA" id="ARBA00022679"/>
    </source>
</evidence>
<dbReference type="Gene3D" id="2.40.50.140">
    <property type="entry name" value="Nucleic acid-binding proteins"/>
    <property type="match status" value="1"/>
</dbReference>
<dbReference type="GO" id="GO:0008173">
    <property type="term" value="F:RNA methyltransferase activity"/>
    <property type="evidence" value="ECO:0007669"/>
    <property type="project" value="InterPro"/>
</dbReference>
<dbReference type="EC" id="2.1.1.190" evidence="7"/>
<dbReference type="PROSITE" id="PS50926">
    <property type="entry name" value="TRAM"/>
    <property type="match status" value="1"/>
</dbReference>
<evidence type="ECO:0000256" key="1">
    <source>
        <dbReference type="ARBA" id="ARBA00022603"/>
    </source>
</evidence>
<dbReference type="AlphaFoldDB" id="A0A0C1RSJ8"/>
<evidence type="ECO:0000256" key="4">
    <source>
        <dbReference type="PROSITE-ProRule" id="PRU01024"/>
    </source>
</evidence>
<dbReference type="InterPro" id="IPR010280">
    <property type="entry name" value="U5_MeTrfase_fam"/>
</dbReference>
<dbReference type="InterPro" id="IPR029063">
    <property type="entry name" value="SAM-dependent_MTases_sf"/>
</dbReference>
<dbReference type="PANTHER" id="PTHR11061:SF30">
    <property type="entry name" value="TRNA (URACIL(54)-C(5))-METHYLTRANSFERASE"/>
    <property type="match status" value="1"/>
</dbReference>
<feature type="binding site" evidence="4">
    <location>
        <position position="292"/>
    </location>
    <ligand>
        <name>S-adenosyl-L-methionine</name>
        <dbReference type="ChEBI" id="CHEBI:59789"/>
    </ligand>
</feature>
<dbReference type="PANTHER" id="PTHR11061">
    <property type="entry name" value="RNA M5U METHYLTRANSFERASE"/>
    <property type="match status" value="1"/>
</dbReference>
<dbReference type="Gene3D" id="3.40.50.150">
    <property type="entry name" value="Vaccinia Virus protein VP39"/>
    <property type="match status" value="2"/>
</dbReference>
<feature type="binding site" evidence="4">
    <location>
        <position position="247"/>
    </location>
    <ligand>
        <name>S-adenosyl-L-methionine</name>
        <dbReference type="ChEBI" id="CHEBI:59789"/>
    </ligand>
</feature>